<feature type="region of interest" description="Disordered" evidence="1">
    <location>
        <begin position="89"/>
        <end position="114"/>
    </location>
</feature>
<accession>Q8LNS2</accession>
<feature type="region of interest" description="Disordered" evidence="1">
    <location>
        <begin position="1"/>
        <end position="27"/>
    </location>
</feature>
<dbReference type="Proteomes" id="UP000000763">
    <property type="component" value="Chromosome 10"/>
</dbReference>
<proteinExistence type="predicted"/>
<sequence length="114" mass="12255">MAGIRFSNPASLSFPTPPRRPAIPASPGHVVSVAVRRVSTSLRRSSSPDAAVPSGEDSLPFPFLPRFPVRRRRPRSPSPSVAAAVRRRLRDAFAPSPPPPDAVAGNATRACRRR</sequence>
<name>Q8LNS2_ORYSJ</name>
<reference evidence="3" key="1">
    <citation type="journal article" date="2005" name="Nature">
        <title>The map-based sequence of the rice genome.</title>
        <authorList>
            <consortium name="International rice genome sequencing project (IRGSP)"/>
            <person name="Matsumoto T."/>
            <person name="Wu J."/>
            <person name="Kanamori H."/>
            <person name="Katayose Y."/>
            <person name="Fujisawa M."/>
            <person name="Namiki N."/>
            <person name="Mizuno H."/>
            <person name="Yamamoto K."/>
            <person name="Antonio B.A."/>
            <person name="Baba T."/>
            <person name="Sakata K."/>
            <person name="Nagamura Y."/>
            <person name="Aoki H."/>
            <person name="Arikawa K."/>
            <person name="Arita K."/>
            <person name="Bito T."/>
            <person name="Chiden Y."/>
            <person name="Fujitsuka N."/>
            <person name="Fukunaka R."/>
            <person name="Hamada M."/>
            <person name="Harada C."/>
            <person name="Hayashi A."/>
            <person name="Hijishita S."/>
            <person name="Honda M."/>
            <person name="Hosokawa S."/>
            <person name="Ichikawa Y."/>
            <person name="Idonuma A."/>
            <person name="Iijima M."/>
            <person name="Ikeda M."/>
            <person name="Ikeno M."/>
            <person name="Ito K."/>
            <person name="Ito S."/>
            <person name="Ito T."/>
            <person name="Ito Y."/>
            <person name="Ito Y."/>
            <person name="Iwabuchi A."/>
            <person name="Kamiya K."/>
            <person name="Karasawa W."/>
            <person name="Kurita K."/>
            <person name="Katagiri S."/>
            <person name="Kikuta A."/>
            <person name="Kobayashi H."/>
            <person name="Kobayashi N."/>
            <person name="Machita K."/>
            <person name="Maehara T."/>
            <person name="Masukawa M."/>
            <person name="Mizubayashi T."/>
            <person name="Mukai Y."/>
            <person name="Nagasaki H."/>
            <person name="Nagata Y."/>
            <person name="Naito S."/>
            <person name="Nakashima M."/>
            <person name="Nakama Y."/>
            <person name="Nakamichi Y."/>
            <person name="Nakamura M."/>
            <person name="Meguro A."/>
            <person name="Negishi M."/>
            <person name="Ohta I."/>
            <person name="Ohta T."/>
            <person name="Okamoto M."/>
            <person name="Ono N."/>
            <person name="Saji S."/>
            <person name="Sakaguchi M."/>
            <person name="Sakai K."/>
            <person name="Shibata M."/>
            <person name="Shimokawa T."/>
            <person name="Song J."/>
            <person name="Takazaki Y."/>
            <person name="Terasawa K."/>
            <person name="Tsugane M."/>
            <person name="Tsuji K."/>
            <person name="Ueda S."/>
            <person name="Waki K."/>
            <person name="Yamagata H."/>
            <person name="Yamamoto M."/>
            <person name="Yamamoto S."/>
            <person name="Yamane H."/>
            <person name="Yoshiki S."/>
            <person name="Yoshihara R."/>
            <person name="Yukawa K."/>
            <person name="Zhong H."/>
            <person name="Yano M."/>
            <person name="Yuan Q."/>
            <person name="Ouyang S."/>
            <person name="Liu J."/>
            <person name="Jones K.M."/>
            <person name="Gansberger K."/>
            <person name="Moffat K."/>
            <person name="Hill J."/>
            <person name="Bera J."/>
            <person name="Fadrosh D."/>
            <person name="Jin S."/>
            <person name="Johri S."/>
            <person name="Kim M."/>
            <person name="Overton L."/>
            <person name="Reardon M."/>
            <person name="Tsitrin T."/>
            <person name="Vuong H."/>
            <person name="Weaver B."/>
            <person name="Ciecko A."/>
            <person name="Tallon L."/>
            <person name="Jackson J."/>
            <person name="Pai G."/>
            <person name="Aken S.V."/>
            <person name="Utterback T."/>
            <person name="Reidmuller S."/>
            <person name="Feldblyum T."/>
            <person name="Hsiao J."/>
            <person name="Zismann V."/>
            <person name="Iobst S."/>
            <person name="de Vazeille A.R."/>
            <person name="Buell C.R."/>
            <person name="Ying K."/>
            <person name="Li Y."/>
            <person name="Lu T."/>
            <person name="Huang Y."/>
            <person name="Zhao Q."/>
            <person name="Feng Q."/>
            <person name="Zhang L."/>
            <person name="Zhu J."/>
            <person name="Weng Q."/>
            <person name="Mu J."/>
            <person name="Lu Y."/>
            <person name="Fan D."/>
            <person name="Liu Y."/>
            <person name="Guan J."/>
            <person name="Zhang Y."/>
            <person name="Yu S."/>
            <person name="Liu X."/>
            <person name="Zhang Y."/>
            <person name="Hong G."/>
            <person name="Han B."/>
            <person name="Choisne N."/>
            <person name="Demange N."/>
            <person name="Orjeda G."/>
            <person name="Samain S."/>
            <person name="Cattolico L."/>
            <person name="Pelletier E."/>
            <person name="Couloux A."/>
            <person name="Segurens B."/>
            <person name="Wincker P."/>
            <person name="D'Hont A."/>
            <person name="Scarpelli C."/>
            <person name="Weissenbach J."/>
            <person name="Salanoubat M."/>
            <person name="Quetier F."/>
            <person name="Yu Y."/>
            <person name="Kim H.R."/>
            <person name="Rambo T."/>
            <person name="Currie J."/>
            <person name="Collura K."/>
            <person name="Luo M."/>
            <person name="Yang T."/>
            <person name="Ammiraju J.S.S."/>
            <person name="Engler F."/>
            <person name="Soderlund C."/>
            <person name="Wing R.A."/>
            <person name="Palmer L.E."/>
            <person name="de la Bastide M."/>
            <person name="Spiegel L."/>
            <person name="Nascimento L."/>
            <person name="Zutavern T."/>
            <person name="O'Shaughnessy A."/>
            <person name="Dike S."/>
            <person name="Dedhia N."/>
            <person name="Preston R."/>
            <person name="Balija V."/>
            <person name="McCombie W.R."/>
            <person name="Chow T."/>
            <person name="Chen H."/>
            <person name="Chung M."/>
            <person name="Chen C."/>
            <person name="Shaw J."/>
            <person name="Wu H."/>
            <person name="Hsiao K."/>
            <person name="Chao Y."/>
            <person name="Chu M."/>
            <person name="Cheng C."/>
            <person name="Hour A."/>
            <person name="Lee P."/>
            <person name="Lin S."/>
            <person name="Lin Y."/>
            <person name="Liou J."/>
            <person name="Liu S."/>
            <person name="Hsing Y."/>
            <person name="Raghuvanshi S."/>
            <person name="Mohanty A."/>
            <person name="Bharti A.K."/>
            <person name="Gaur A."/>
            <person name="Gupta V."/>
            <person name="Kumar D."/>
            <person name="Ravi V."/>
            <person name="Vij S."/>
            <person name="Kapur A."/>
            <person name="Khurana P."/>
            <person name="Khurana P."/>
            <person name="Khurana J.P."/>
            <person name="Tyagi A.K."/>
            <person name="Gaikwad K."/>
            <person name="Singh A."/>
            <person name="Dalal V."/>
            <person name="Srivastava S."/>
            <person name="Dixit A."/>
            <person name="Pal A.K."/>
            <person name="Ghazi I.A."/>
            <person name="Yadav M."/>
            <person name="Pandit A."/>
            <person name="Bhargava A."/>
            <person name="Sureshbabu K."/>
            <person name="Batra K."/>
            <person name="Sharma T.R."/>
            <person name="Mohapatra T."/>
            <person name="Singh N.K."/>
            <person name="Messing J."/>
            <person name="Nelson A.B."/>
            <person name="Fuks G."/>
            <person name="Kavchok S."/>
            <person name="Keizer G."/>
            <person name="Linton E."/>
            <person name="Llaca V."/>
            <person name="Song R."/>
            <person name="Tanyolac B."/>
            <person name="Young S."/>
            <person name="Ho-Il K."/>
            <person name="Hahn J.H."/>
            <person name="Sangsakoo G."/>
            <person name="Vanavichit A."/>
            <person name="de Mattos Luiz.A.T."/>
            <person name="Zimmer P.D."/>
            <person name="Malone G."/>
            <person name="Dellagostin O."/>
            <person name="de Oliveira A.C."/>
            <person name="Bevan M."/>
            <person name="Bancroft I."/>
            <person name="Minx P."/>
            <person name="Cordum H."/>
            <person name="Wilson R."/>
            <person name="Cheng Z."/>
            <person name="Jin W."/>
            <person name="Jiang J."/>
            <person name="Leong S.A."/>
            <person name="Iwama H."/>
            <person name="Gojobori T."/>
            <person name="Itoh T."/>
            <person name="Niimura Y."/>
            <person name="Fujii Y."/>
            <person name="Habara T."/>
            <person name="Sakai H."/>
            <person name="Sato Y."/>
            <person name="Wilson G."/>
            <person name="Kumar K."/>
            <person name="McCouch S."/>
            <person name="Juretic N."/>
            <person name="Hoen D."/>
            <person name="Wright S."/>
            <person name="Bruskiewich R."/>
            <person name="Bureau T."/>
            <person name="Miyao A."/>
            <person name="Hirochika H."/>
            <person name="Nishikawa T."/>
            <person name="Kadowaki K."/>
            <person name="Sugiura M."/>
            <person name="Burr B."/>
            <person name="Sasaki T."/>
        </authorList>
    </citation>
    <scope>NUCLEOTIDE SEQUENCE [LARGE SCALE GENOMIC DNA]</scope>
    <source>
        <strain evidence="3">cv. Nipponbare</strain>
    </source>
</reference>
<protein>
    <submittedName>
        <fullName evidence="2">Uncharacterized protein</fullName>
    </submittedName>
</protein>
<evidence type="ECO:0000313" key="3">
    <source>
        <dbReference type="Proteomes" id="UP000000763"/>
    </source>
</evidence>
<feature type="region of interest" description="Disordered" evidence="1">
    <location>
        <begin position="40"/>
        <end position="60"/>
    </location>
</feature>
<dbReference type="EMBL" id="AC068951">
    <property type="protein sequence ID" value="AAM93709.1"/>
    <property type="molecule type" value="Genomic_DNA"/>
</dbReference>
<evidence type="ECO:0000313" key="2">
    <source>
        <dbReference type="EMBL" id="AAM93709.1"/>
    </source>
</evidence>
<organism evidence="2 3">
    <name type="scientific">Oryza sativa subsp. japonica</name>
    <name type="common">Rice</name>
    <dbReference type="NCBI Taxonomy" id="39947"/>
    <lineage>
        <taxon>Eukaryota</taxon>
        <taxon>Viridiplantae</taxon>
        <taxon>Streptophyta</taxon>
        <taxon>Embryophyta</taxon>
        <taxon>Tracheophyta</taxon>
        <taxon>Spermatophyta</taxon>
        <taxon>Magnoliopsida</taxon>
        <taxon>Liliopsida</taxon>
        <taxon>Poales</taxon>
        <taxon>Poaceae</taxon>
        <taxon>BOP clade</taxon>
        <taxon>Oryzoideae</taxon>
        <taxon>Oryzeae</taxon>
        <taxon>Oryzinae</taxon>
        <taxon>Oryza</taxon>
        <taxon>Oryza sativa</taxon>
    </lineage>
</organism>
<evidence type="ECO:0000256" key="1">
    <source>
        <dbReference type="SAM" id="MobiDB-lite"/>
    </source>
</evidence>
<dbReference type="AlphaFoldDB" id="Q8LNS2"/>
<gene>
    <name evidence="2" type="primary">OSJNBa0042E19.15</name>
</gene>
<reference evidence="3" key="2">
    <citation type="journal article" date="2008" name="Nucleic Acids Res.">
        <title>The rice annotation project database (RAP-DB): 2008 update.</title>
        <authorList>
            <consortium name="The rice annotation project (RAP)"/>
        </authorList>
    </citation>
    <scope>GENOME REANNOTATION</scope>
    <source>
        <strain evidence="3">cv. Nipponbare</strain>
    </source>
</reference>